<evidence type="ECO:0000313" key="3">
    <source>
        <dbReference type="Proteomes" id="UP000007030"/>
    </source>
</evidence>
<organism evidence="2 3">
    <name type="scientific">Marinithermus hydrothermalis (strain DSM 14884 / JCM 11576 / T1)</name>
    <dbReference type="NCBI Taxonomy" id="869210"/>
    <lineage>
        <taxon>Bacteria</taxon>
        <taxon>Thermotogati</taxon>
        <taxon>Deinococcota</taxon>
        <taxon>Deinococci</taxon>
        <taxon>Thermales</taxon>
        <taxon>Thermaceae</taxon>
        <taxon>Marinithermus</taxon>
    </lineage>
</organism>
<accession>F2NKJ0</accession>
<keyword evidence="1" id="KW-0732">Signal</keyword>
<feature type="chain" id="PRO_5003283881" description="Lipoprotein" evidence="1">
    <location>
        <begin position="30"/>
        <end position="231"/>
    </location>
</feature>
<dbReference type="PROSITE" id="PS51257">
    <property type="entry name" value="PROKAR_LIPOPROTEIN"/>
    <property type="match status" value="1"/>
</dbReference>
<dbReference type="HOGENOM" id="CLU_1198613_0_0_0"/>
<keyword evidence="3" id="KW-1185">Reference proteome</keyword>
<feature type="signal peptide" evidence="1">
    <location>
        <begin position="1"/>
        <end position="29"/>
    </location>
</feature>
<dbReference type="KEGG" id="mhd:Marky_1920"/>
<dbReference type="EMBL" id="CP002630">
    <property type="protein sequence ID" value="AEB12650.1"/>
    <property type="molecule type" value="Genomic_DNA"/>
</dbReference>
<reference evidence="2 3" key="1">
    <citation type="journal article" date="2012" name="Stand. Genomic Sci.">
        <title>Complete genome sequence of the aerobic, heterotroph Marinithermus hydrothermalis type strain (T1(T)) from a deep-sea hydrothermal vent chimney.</title>
        <authorList>
            <person name="Copeland A."/>
            <person name="Gu W."/>
            <person name="Yasawong M."/>
            <person name="Lapidus A."/>
            <person name="Lucas S."/>
            <person name="Deshpande S."/>
            <person name="Pagani I."/>
            <person name="Tapia R."/>
            <person name="Cheng J.F."/>
            <person name="Goodwin L.A."/>
            <person name="Pitluck S."/>
            <person name="Liolios K."/>
            <person name="Ivanova N."/>
            <person name="Mavromatis K."/>
            <person name="Mikhailova N."/>
            <person name="Pati A."/>
            <person name="Chen A."/>
            <person name="Palaniappan K."/>
            <person name="Land M."/>
            <person name="Pan C."/>
            <person name="Brambilla E.M."/>
            <person name="Rohde M."/>
            <person name="Tindall B.J."/>
            <person name="Sikorski J."/>
            <person name="Goker M."/>
            <person name="Detter J.C."/>
            <person name="Bristow J."/>
            <person name="Eisen J.A."/>
            <person name="Markowitz V."/>
            <person name="Hugenholtz P."/>
            <person name="Kyrpides N.C."/>
            <person name="Klenk H.P."/>
            <person name="Woyke T."/>
        </authorList>
    </citation>
    <scope>NUCLEOTIDE SEQUENCE [LARGE SCALE GENOMIC DNA]</scope>
    <source>
        <strain evidence="3">DSM 14884 / JCM 11576 / T1</strain>
    </source>
</reference>
<protein>
    <recommendedName>
        <fullName evidence="4">Lipoprotein</fullName>
    </recommendedName>
</protein>
<proteinExistence type="predicted"/>
<evidence type="ECO:0000256" key="1">
    <source>
        <dbReference type="SAM" id="SignalP"/>
    </source>
</evidence>
<sequence length="231" mass="24273">MNSKRHFPLLSQILGIIIAVSFSSCGTLASEAVDPSPALPSPVAPGVWARWDAYSVTVHLTPPLFTEESLPKFRAFVAQAEAAGASKTVLGQLRGALRSAEIEWETLQQLDPATIQELRRQIAPAAQPGPAAPQGLFNCTRATAGPTTARPGAKAYAKGSCVNATNHVYARAEAAGEVRAARDAGWNGAFASAFQYGNWACASYGAASAYLSIGGFRITVDSSTAAYDRCR</sequence>
<evidence type="ECO:0000313" key="2">
    <source>
        <dbReference type="EMBL" id="AEB12650.1"/>
    </source>
</evidence>
<dbReference type="AlphaFoldDB" id="F2NKJ0"/>
<gene>
    <name evidence="2" type="ordered locus">Marky_1920</name>
</gene>
<evidence type="ECO:0008006" key="4">
    <source>
        <dbReference type="Google" id="ProtNLM"/>
    </source>
</evidence>
<name>F2NKJ0_MARHT</name>
<dbReference type="Proteomes" id="UP000007030">
    <property type="component" value="Chromosome"/>
</dbReference>